<evidence type="ECO:0000259" key="1">
    <source>
        <dbReference type="Pfam" id="PF14300"/>
    </source>
</evidence>
<dbReference type="RefSeq" id="WP_191699168.1">
    <property type="nucleotide sequence ID" value="NZ_JACSPZ010000002.1"/>
</dbReference>
<accession>A0ABR8XWB6</accession>
<comment type="caution">
    <text evidence="2">The sequence shown here is derived from an EMBL/GenBank/DDBJ whole genome shotgun (WGS) entry which is preliminary data.</text>
</comment>
<dbReference type="Pfam" id="PF14300">
    <property type="entry name" value="DMP19"/>
    <property type="match status" value="1"/>
</dbReference>
<keyword evidence="3" id="KW-1185">Reference proteome</keyword>
<evidence type="ECO:0000313" key="2">
    <source>
        <dbReference type="EMBL" id="MBD8036215.1"/>
    </source>
</evidence>
<protein>
    <recommendedName>
        <fullName evidence="1">DNA mimic protein DMP19 C-terminal domain-containing protein</fullName>
    </recommendedName>
</protein>
<proteinExistence type="predicted"/>
<dbReference type="Proteomes" id="UP000619101">
    <property type="component" value="Unassembled WGS sequence"/>
</dbReference>
<feature type="domain" description="DNA mimic protein DMP19 C-terminal" evidence="1">
    <location>
        <begin position="38"/>
        <end position="142"/>
    </location>
</feature>
<dbReference type="InterPro" id="IPR025402">
    <property type="entry name" value="DMP19_C"/>
</dbReference>
<evidence type="ECO:0000313" key="3">
    <source>
        <dbReference type="Proteomes" id="UP000619101"/>
    </source>
</evidence>
<reference evidence="2 3" key="1">
    <citation type="submission" date="2020-08" db="EMBL/GenBank/DDBJ databases">
        <title>A Genomic Blueprint of the Chicken Gut Microbiome.</title>
        <authorList>
            <person name="Gilroy R."/>
            <person name="Ravi A."/>
            <person name="Getino M."/>
            <person name="Pursley I."/>
            <person name="Horton D.L."/>
            <person name="Alikhan N.-F."/>
            <person name="Baker D."/>
            <person name="Gharbi K."/>
            <person name="Hall N."/>
            <person name="Watson M."/>
            <person name="Adriaenssens E.M."/>
            <person name="Foster-Nyarko E."/>
            <person name="Jarju S."/>
            <person name="Secka A."/>
            <person name="Antonio M."/>
            <person name="Oren A."/>
            <person name="Chaudhuri R."/>
            <person name="La Ragione R.M."/>
            <person name="Hildebrand F."/>
            <person name="Pallen M.J."/>
        </authorList>
    </citation>
    <scope>NUCLEOTIDE SEQUENCE [LARGE SCALE GENOMIC DNA]</scope>
    <source>
        <strain evidence="2 3">A46</strain>
    </source>
</reference>
<gene>
    <name evidence="2" type="ORF">H9635_05625</name>
</gene>
<dbReference type="EMBL" id="JACSPZ010000002">
    <property type="protein sequence ID" value="MBD8036215.1"/>
    <property type="molecule type" value="Genomic_DNA"/>
</dbReference>
<sequence length="156" mass="18289">MKPKMQRKDLMSKTDISNAVMGVLSESRLSSEDPILNKAFIVYHYYSELESGGHESLFRWFGQEINEMGIDNYLNKLIGVLEEIGAHNYAMIEKKYGKKLWSLYVALENDEIEEDEFYSVVEKATDDYYKLNDELRVLLEIYFVEIYSDLIEVVED</sequence>
<name>A0ABR8XWB6_9BACL</name>
<organism evidence="2 3">
    <name type="scientific">Solibacillus faecavium</name>
    <dbReference type="NCBI Taxonomy" id="2762221"/>
    <lineage>
        <taxon>Bacteria</taxon>
        <taxon>Bacillati</taxon>
        <taxon>Bacillota</taxon>
        <taxon>Bacilli</taxon>
        <taxon>Bacillales</taxon>
        <taxon>Caryophanaceae</taxon>
        <taxon>Solibacillus</taxon>
    </lineage>
</organism>